<dbReference type="SUPFAM" id="SSF52047">
    <property type="entry name" value="RNI-like"/>
    <property type="match status" value="1"/>
</dbReference>
<keyword evidence="2" id="KW-1185">Reference proteome</keyword>
<proteinExistence type="predicted"/>
<organism evidence="1 2">
    <name type="scientific">Diversispora eburnea</name>
    <dbReference type="NCBI Taxonomy" id="1213867"/>
    <lineage>
        <taxon>Eukaryota</taxon>
        <taxon>Fungi</taxon>
        <taxon>Fungi incertae sedis</taxon>
        <taxon>Mucoromycota</taxon>
        <taxon>Glomeromycotina</taxon>
        <taxon>Glomeromycetes</taxon>
        <taxon>Diversisporales</taxon>
        <taxon>Diversisporaceae</taxon>
        <taxon>Diversispora</taxon>
    </lineage>
</organism>
<name>A0A9N8Z3M2_9GLOM</name>
<dbReference type="Gene3D" id="3.80.10.10">
    <property type="entry name" value="Ribonuclease Inhibitor"/>
    <property type="match status" value="1"/>
</dbReference>
<comment type="caution">
    <text evidence="1">The sequence shown here is derived from an EMBL/GenBank/DDBJ whole genome shotgun (WGS) entry which is preliminary data.</text>
</comment>
<dbReference type="OrthoDB" id="2327826at2759"/>
<evidence type="ECO:0000313" key="1">
    <source>
        <dbReference type="EMBL" id="CAG8474152.1"/>
    </source>
</evidence>
<dbReference type="InterPro" id="IPR032675">
    <property type="entry name" value="LRR_dom_sf"/>
</dbReference>
<dbReference type="AlphaFoldDB" id="A0A9N8Z3M2"/>
<sequence>MDEEELCCLSKLVIKLFKQKSSKKYSNIAAPLLPTECMQQIFQHIVDQGVGLYPFLLVNRYWCKNVVPFLWARPFEGLLPENRYKIMLIYLSSLNEREKSELNNSLRPFMISLPDLRPPLFNYPMFLEEFSYKNLEMAVHSCIYRWNSVTRQRDQILVLSTALCKLFLRNSEELKTFIIDKFLSHSDIPDSSIFNTVQPGLKNISNLSIDYTKPMMDNTIRLLELIPFTCTKIRCLDIKIPFFETNPDVIKAIIKIIQAQDCLLEFNLEGVRSGESKDIIQALQTQTGTLTSIKLENIHLSTSSLLSLKTCPNLQSLTILQSIIRSAGDFLIELSFDVITKETVESTTTHCPNITNLHLLNFLPQHNGLLNDLFQGLSKIKKLTLSIYHTHVNRENMIISGRELPVTLEYLKLRCVITRFARSRRTLKYLGIGGRIGWSVREMKELEMLKQKFGVNLIPWDEIDRW</sequence>
<reference evidence="1" key="1">
    <citation type="submission" date="2021-06" db="EMBL/GenBank/DDBJ databases">
        <authorList>
            <person name="Kallberg Y."/>
            <person name="Tangrot J."/>
            <person name="Rosling A."/>
        </authorList>
    </citation>
    <scope>NUCLEOTIDE SEQUENCE</scope>
    <source>
        <strain evidence="1">AZ414A</strain>
    </source>
</reference>
<gene>
    <name evidence="1" type="ORF">DEBURN_LOCUS3307</name>
</gene>
<dbReference type="EMBL" id="CAJVPK010000206">
    <property type="protein sequence ID" value="CAG8474152.1"/>
    <property type="molecule type" value="Genomic_DNA"/>
</dbReference>
<evidence type="ECO:0000313" key="2">
    <source>
        <dbReference type="Proteomes" id="UP000789706"/>
    </source>
</evidence>
<protein>
    <submittedName>
        <fullName evidence="1">3473_t:CDS:1</fullName>
    </submittedName>
</protein>
<accession>A0A9N8Z3M2</accession>
<dbReference type="Proteomes" id="UP000789706">
    <property type="component" value="Unassembled WGS sequence"/>
</dbReference>